<comment type="subcellular location">
    <subcellularLocation>
        <location evidence="1">Nucleus</location>
    </subcellularLocation>
</comment>
<feature type="compositionally biased region" description="Basic residues" evidence="3">
    <location>
        <begin position="164"/>
        <end position="174"/>
    </location>
</feature>
<feature type="region of interest" description="Disordered" evidence="3">
    <location>
        <begin position="158"/>
        <end position="202"/>
    </location>
</feature>
<feature type="compositionally biased region" description="Polar residues" evidence="3">
    <location>
        <begin position="292"/>
        <end position="304"/>
    </location>
</feature>
<feature type="domain" description="ENT" evidence="4">
    <location>
        <begin position="11"/>
        <end position="103"/>
    </location>
</feature>
<dbReference type="SMART" id="SM01191">
    <property type="entry name" value="ENT"/>
    <property type="match status" value="1"/>
</dbReference>
<comment type="caution">
    <text evidence="5">The sequence shown here is derived from an EMBL/GenBank/DDBJ whole genome shotgun (WGS) entry which is preliminary data.</text>
</comment>
<dbReference type="Pfam" id="PF03735">
    <property type="entry name" value="ENT"/>
    <property type="match status" value="1"/>
</dbReference>
<proteinExistence type="predicted"/>
<evidence type="ECO:0000256" key="2">
    <source>
        <dbReference type="ARBA" id="ARBA00023242"/>
    </source>
</evidence>
<reference evidence="5" key="1">
    <citation type="submission" date="2021-01" db="EMBL/GenBank/DDBJ databases">
        <title>Adiantum capillus-veneris genome.</title>
        <authorList>
            <person name="Fang Y."/>
            <person name="Liao Q."/>
        </authorList>
    </citation>
    <scope>NUCLEOTIDE SEQUENCE</scope>
    <source>
        <strain evidence="5">H3</strain>
        <tissue evidence="5">Leaf</tissue>
    </source>
</reference>
<dbReference type="SUPFAM" id="SSF158639">
    <property type="entry name" value="ENT-like"/>
    <property type="match status" value="1"/>
</dbReference>
<feature type="compositionally biased region" description="Acidic residues" evidence="3">
    <location>
        <begin position="398"/>
        <end position="419"/>
    </location>
</feature>
<evidence type="ECO:0000313" key="5">
    <source>
        <dbReference type="EMBL" id="KAI5081759.1"/>
    </source>
</evidence>
<feature type="region of interest" description="Disordered" evidence="3">
    <location>
        <begin position="214"/>
        <end position="438"/>
    </location>
</feature>
<dbReference type="PROSITE" id="PS51138">
    <property type="entry name" value="ENT"/>
    <property type="match status" value="1"/>
</dbReference>
<feature type="compositionally biased region" description="Polar residues" evidence="3">
    <location>
        <begin position="186"/>
        <end position="195"/>
    </location>
</feature>
<keyword evidence="6" id="KW-1185">Reference proteome</keyword>
<dbReference type="InterPro" id="IPR005491">
    <property type="entry name" value="ENT_dom"/>
</dbReference>
<feature type="compositionally biased region" description="Basic and acidic residues" evidence="3">
    <location>
        <begin position="229"/>
        <end position="246"/>
    </location>
</feature>
<dbReference type="GO" id="GO:0005634">
    <property type="term" value="C:nucleus"/>
    <property type="evidence" value="ECO:0007669"/>
    <property type="project" value="UniProtKB-SubCell"/>
</dbReference>
<evidence type="ECO:0000256" key="1">
    <source>
        <dbReference type="ARBA" id="ARBA00004123"/>
    </source>
</evidence>
<evidence type="ECO:0000313" key="6">
    <source>
        <dbReference type="Proteomes" id="UP000886520"/>
    </source>
</evidence>
<dbReference type="EMBL" id="JABFUD020000003">
    <property type="protein sequence ID" value="KAI5081759.1"/>
    <property type="molecule type" value="Genomic_DNA"/>
</dbReference>
<organism evidence="5 6">
    <name type="scientific">Adiantum capillus-veneris</name>
    <name type="common">Maidenhair fern</name>
    <dbReference type="NCBI Taxonomy" id="13818"/>
    <lineage>
        <taxon>Eukaryota</taxon>
        <taxon>Viridiplantae</taxon>
        <taxon>Streptophyta</taxon>
        <taxon>Embryophyta</taxon>
        <taxon>Tracheophyta</taxon>
        <taxon>Polypodiopsida</taxon>
        <taxon>Polypodiidae</taxon>
        <taxon>Polypodiales</taxon>
        <taxon>Pteridineae</taxon>
        <taxon>Pteridaceae</taxon>
        <taxon>Vittarioideae</taxon>
        <taxon>Adiantum</taxon>
    </lineage>
</organism>
<name>A0A9D4ZNB2_ADICA</name>
<feature type="compositionally biased region" description="Basic and acidic residues" evidence="3">
    <location>
        <begin position="383"/>
        <end position="395"/>
    </location>
</feature>
<evidence type="ECO:0000256" key="3">
    <source>
        <dbReference type="SAM" id="MobiDB-lite"/>
    </source>
</evidence>
<accession>A0A9D4ZNB2</accession>
<keyword evidence="2" id="KW-0539">Nucleus</keyword>
<protein>
    <recommendedName>
        <fullName evidence="4">ENT domain-containing protein</fullName>
    </recommendedName>
</protein>
<evidence type="ECO:0000259" key="4">
    <source>
        <dbReference type="PROSITE" id="PS51138"/>
    </source>
</evidence>
<gene>
    <name evidence="5" type="ORF">GOP47_0001502</name>
</gene>
<dbReference type="InterPro" id="IPR036142">
    <property type="entry name" value="ENT_dom-like_sf"/>
</dbReference>
<feature type="compositionally biased region" description="Polar residues" evidence="3">
    <location>
        <begin position="328"/>
        <end position="340"/>
    </location>
</feature>
<dbReference type="Gene3D" id="1.10.1240.40">
    <property type="entry name" value="ENT domain"/>
    <property type="match status" value="1"/>
</dbReference>
<feature type="compositionally biased region" description="Basic and acidic residues" evidence="3">
    <location>
        <begin position="424"/>
        <end position="438"/>
    </location>
</feature>
<sequence length="438" mass="46862">MADGGSDRNLPATDLQTIRTRAYIEVIRALIAGQPDGITWVQQSLLAQLRMDFEISSELHKEIIRKLTSDIQALMPGDQLPDADAVPMHEPDLTLSLRATPPTSIKEHVSSQALIPLTIQKPSSSTLHATRANRLAPLVKGPEVKNTTLVSQIPLEGDPDKVASLKKPKKKFKSLKSFYPPENTGEAPSSSQPDQETGGPSCIRDSVKAMIHSLKTPASTPTVYSTRSRAGEKKASRFAEHEKEGCQKMGEAPSSSQPEQETGGLCKSPDTQLEDPSCIRDSVRALIHSLKTPASTPIVYSTRSRAGEKKASRVAEHEKEGCQKTGEAPSSSQPEQQTGGPSIRDSVRGMIQSLKTPASTPPIVYTRSRAGKKKASSSQQVAEHQHQDDRHHSPSDGEGTDADGEGPLDGEGTDADGEGPLDGKSADVDDKGPSEGKG</sequence>
<dbReference type="Proteomes" id="UP000886520">
    <property type="component" value="Chromosome 2"/>
</dbReference>
<feature type="compositionally biased region" description="Polar residues" evidence="3">
    <location>
        <begin position="216"/>
        <end position="228"/>
    </location>
</feature>
<dbReference type="AlphaFoldDB" id="A0A9D4ZNB2"/>
<feature type="compositionally biased region" description="Basic and acidic residues" evidence="3">
    <location>
        <begin position="305"/>
        <end position="322"/>
    </location>
</feature>